<dbReference type="Pfam" id="PF25440">
    <property type="entry name" value="Beta-prop_RIC1_2nd"/>
    <property type="match status" value="1"/>
</dbReference>
<protein>
    <recommendedName>
        <fullName evidence="3">Protein RIC1 homolog</fullName>
    </recommendedName>
</protein>
<dbReference type="GO" id="GO:0005829">
    <property type="term" value="C:cytosol"/>
    <property type="evidence" value="ECO:0007669"/>
    <property type="project" value="TreeGrafter"/>
</dbReference>
<dbReference type="EMBL" id="MU826364">
    <property type="protein sequence ID" value="KAJ7378645.1"/>
    <property type="molecule type" value="Genomic_DNA"/>
</dbReference>
<dbReference type="OrthoDB" id="67540at2759"/>
<comment type="subcellular location">
    <subcellularLocation>
        <location evidence="1">Membrane</location>
    </subcellularLocation>
</comment>
<proteinExistence type="predicted"/>
<dbReference type="InterPro" id="IPR009771">
    <property type="entry name" value="RIC1_C"/>
</dbReference>
<feature type="compositionally biased region" description="Polar residues" evidence="4">
    <location>
        <begin position="611"/>
        <end position="624"/>
    </location>
</feature>
<accession>A0A9X0CX07</accession>
<evidence type="ECO:0000256" key="1">
    <source>
        <dbReference type="ARBA" id="ARBA00004370"/>
    </source>
</evidence>
<feature type="compositionally biased region" description="Polar residues" evidence="4">
    <location>
        <begin position="946"/>
        <end position="961"/>
    </location>
</feature>
<dbReference type="Pfam" id="PF07064">
    <property type="entry name" value="RIC1"/>
    <property type="match status" value="1"/>
</dbReference>
<organism evidence="6 7">
    <name type="scientific">Desmophyllum pertusum</name>
    <dbReference type="NCBI Taxonomy" id="174260"/>
    <lineage>
        <taxon>Eukaryota</taxon>
        <taxon>Metazoa</taxon>
        <taxon>Cnidaria</taxon>
        <taxon>Anthozoa</taxon>
        <taxon>Hexacorallia</taxon>
        <taxon>Scleractinia</taxon>
        <taxon>Caryophylliina</taxon>
        <taxon>Caryophylliidae</taxon>
        <taxon>Desmophyllum</taxon>
    </lineage>
</organism>
<dbReference type="InterPro" id="IPR040096">
    <property type="entry name" value="Ric1"/>
</dbReference>
<keyword evidence="7" id="KW-1185">Reference proteome</keyword>
<feature type="region of interest" description="Disordered" evidence="4">
    <location>
        <begin position="555"/>
        <end position="650"/>
    </location>
</feature>
<reference evidence="6" key="1">
    <citation type="submission" date="2023-01" db="EMBL/GenBank/DDBJ databases">
        <title>Genome assembly of the deep-sea coral Lophelia pertusa.</title>
        <authorList>
            <person name="Herrera S."/>
            <person name="Cordes E."/>
        </authorList>
    </citation>
    <scope>NUCLEOTIDE SEQUENCE</scope>
    <source>
        <strain evidence="6">USNM1676648</strain>
        <tissue evidence="6">Polyp</tissue>
    </source>
</reference>
<feature type="region of interest" description="Disordered" evidence="4">
    <location>
        <begin position="937"/>
        <end position="991"/>
    </location>
</feature>
<dbReference type="GO" id="GO:0034066">
    <property type="term" value="C:Ric1-Rgp1 guanyl-nucleotide exchange factor complex"/>
    <property type="evidence" value="ECO:0007669"/>
    <property type="project" value="InterPro"/>
</dbReference>
<dbReference type="AlphaFoldDB" id="A0A9X0CX07"/>
<dbReference type="PANTHER" id="PTHR22746">
    <property type="entry name" value="RAB6A-GEF COMPLEX PARTNER PROTEIN 1"/>
    <property type="match status" value="1"/>
</dbReference>
<dbReference type="GO" id="GO:0000139">
    <property type="term" value="C:Golgi membrane"/>
    <property type="evidence" value="ECO:0007669"/>
    <property type="project" value="TreeGrafter"/>
</dbReference>
<feature type="compositionally biased region" description="Basic and acidic residues" evidence="4">
    <location>
        <begin position="980"/>
        <end position="991"/>
    </location>
</feature>
<evidence type="ECO:0000256" key="3">
    <source>
        <dbReference type="ARBA" id="ARBA00029879"/>
    </source>
</evidence>
<feature type="compositionally biased region" description="Polar residues" evidence="4">
    <location>
        <begin position="634"/>
        <end position="644"/>
    </location>
</feature>
<gene>
    <name evidence="6" type="primary">RIC1_2</name>
    <name evidence="6" type="ORF">OS493_021947</name>
</gene>
<keyword evidence="2" id="KW-0472">Membrane</keyword>
<dbReference type="PANTHER" id="PTHR22746:SF10">
    <property type="entry name" value="GUANINE NUCLEOTIDE EXCHANGE FACTOR SUBUNIT RIC1"/>
    <property type="match status" value="1"/>
</dbReference>
<evidence type="ECO:0000259" key="5">
    <source>
        <dbReference type="Pfam" id="PF07064"/>
    </source>
</evidence>
<sequence>MSNHEHLFLQGEECLYLNTGDMVSETQDLIDGNGTRPVISGTVGHSTLVSNKQWIVIQIPSNYLDSNWPIRFAAVDKTGRCVAVAGKTGIAHYSLNSRKWKLFGNVSQEQSFSCRGGLSWWRDFLIVPCYNLSSSSDEVRFYPRTCNLDNAFALNVKLPAPAFLVNVFRCLLLVYCSDCRVVFFSLERTDDDPNVPEVQVSRVQEVSLVNHVPHPLAVVHVTLTSLYAEYQGSDGLDGVESLITNVGGRLLMLQKDKAYPERKTKKSSFCSPVVLASCVENVWTSSTSSRTKRHLMEALWLGCGANGMKVWLPLFPGNDEDPPNFLSKRIMLPFQLNIYPLAVLFQDAVILGAANEPMPLECTSPAPTSLSPQAFPFCTLERTTQIYLHHVLRLLLRRNLGQQALKIANMCCDLPYFPHVLELMLHEVLEEEATASEPIPDALLPRVVRFIKEFPQYLETVVHCARKTEVALWSYLFMAVGNPRDLFADCLASGKLETAASYLIILQNLEQPTVSKQHATILLDKALDSCRWNIAQDLVRFLRCIGADELDSPPRSPTFVKPHHPPPLSPTTSVDGDDITYAVNPHARSTSVSTRASLTRGSSMDKGFITRTPSTEKGSLSRSGSVDKTRKTVAASSPTSTTQPKRPMELETPDNFFIDTILNRHARLLLTATRLRDLGKFAAHLDFGLVPWLRKEKNRAARVDDYIEILTSIHRNFDLPYPAVNQLTSAPLSPKPWNRYGRLSSVSSSSSARGGRQTLDELDGRMELGIELGEEELEEEEAHLSPVCRNDETGRVSGDPSETSSVAYSMDGEEDWIWGGEGPGYVDVQEIRAQLAFSGSLPALREIRFLLQMFIEAKCHDWWFILSLVLRDSTCLTDFIDDVIKLCDVTVDSITRMKDGIASLEAWAEQNCHGYHLFFGLHKEHWLALERAWTEAKNAPKEQKDSSPASESGRQSRQSSTSKDEERPGDEEEEYEEMVEENKNEYECVVS</sequence>
<evidence type="ECO:0000256" key="4">
    <source>
        <dbReference type="SAM" id="MobiDB-lite"/>
    </source>
</evidence>
<feature type="compositionally biased region" description="Acidic residues" evidence="4">
    <location>
        <begin position="967"/>
        <end position="979"/>
    </location>
</feature>
<evidence type="ECO:0000313" key="6">
    <source>
        <dbReference type="EMBL" id="KAJ7378645.1"/>
    </source>
</evidence>
<evidence type="ECO:0000313" key="7">
    <source>
        <dbReference type="Proteomes" id="UP001163046"/>
    </source>
</evidence>
<evidence type="ECO:0000256" key="2">
    <source>
        <dbReference type="ARBA" id="ARBA00023136"/>
    </source>
</evidence>
<comment type="caution">
    <text evidence="6">The sequence shown here is derived from an EMBL/GenBank/DDBJ whole genome shotgun (WGS) entry which is preliminary data.</text>
</comment>
<dbReference type="GO" id="GO:0006886">
    <property type="term" value="P:intracellular protein transport"/>
    <property type="evidence" value="ECO:0007669"/>
    <property type="project" value="InterPro"/>
</dbReference>
<feature type="compositionally biased region" description="Polar residues" evidence="4">
    <location>
        <begin position="587"/>
        <end position="602"/>
    </location>
</feature>
<dbReference type="GO" id="GO:0042147">
    <property type="term" value="P:retrograde transport, endosome to Golgi"/>
    <property type="evidence" value="ECO:0007669"/>
    <property type="project" value="TreeGrafter"/>
</dbReference>
<dbReference type="Proteomes" id="UP001163046">
    <property type="component" value="Unassembled WGS sequence"/>
</dbReference>
<feature type="domain" description="RIC1 C-terminal alpha solenoid region" evidence="5">
    <location>
        <begin position="389"/>
        <end position="547"/>
    </location>
</feature>
<name>A0A9X0CX07_9CNID</name>